<keyword evidence="4" id="KW-0808">Transferase</keyword>
<sequence>MTSEPTTAAELPPESAGVRVVFTQLQIALHTLVAALLVLTLVGAHSDASGVLKTPAVVTAAGFAAVYCIGTVWERRREATRTIRLGWLGVVVGLWAALVVQVPEAAYLVFPLFFLAQVLLGVWAGAAAVALLAVVAVLALGLHGSFTAAGIIGPAVGALVALGLGAGVRALHRESQARRAVIAELMDTRSELAAREREVGREAERTRLAGEIHDTVAQGLSSIGMLLHAAERADPSHPAVEQIRLAREVARENLTETRRLIAALRPAPLDGVSLAGALRRVAERVETENPGVAVSVGGDLSADPPAELSAVLVRVTQEALTNAVRHGSPHQIRITLDHRPTSVQLEVHDDGCGFDTTAPRTAASFGLDGMARRVDDLGGTLEVESEVGVGTTVRAVLPTGTAEKEL</sequence>
<dbReference type="SMART" id="SM00387">
    <property type="entry name" value="HATPase_c"/>
    <property type="match status" value="1"/>
</dbReference>
<evidence type="ECO:0000256" key="4">
    <source>
        <dbReference type="ARBA" id="ARBA00022679"/>
    </source>
</evidence>
<gene>
    <name evidence="11" type="ORF">AB6N35_05690</name>
</gene>
<dbReference type="InterPro" id="IPR036890">
    <property type="entry name" value="HATPase_C_sf"/>
</dbReference>
<evidence type="ECO:0000256" key="2">
    <source>
        <dbReference type="ARBA" id="ARBA00012438"/>
    </source>
</evidence>
<dbReference type="Pfam" id="PF02518">
    <property type="entry name" value="HATPase_c"/>
    <property type="match status" value="1"/>
</dbReference>
<keyword evidence="9" id="KW-1133">Transmembrane helix</keyword>
<feature type="transmembrane region" description="Helical" evidence="9">
    <location>
        <begin position="56"/>
        <end position="73"/>
    </location>
</feature>
<dbReference type="InterPro" id="IPR003594">
    <property type="entry name" value="HATPase_dom"/>
</dbReference>
<feature type="transmembrane region" description="Helical" evidence="9">
    <location>
        <begin position="108"/>
        <end position="139"/>
    </location>
</feature>
<dbReference type="Proteomes" id="UP001560293">
    <property type="component" value="Unassembled WGS sequence"/>
</dbReference>
<evidence type="ECO:0000256" key="6">
    <source>
        <dbReference type="ARBA" id="ARBA00022777"/>
    </source>
</evidence>
<dbReference type="EC" id="2.7.13.3" evidence="2"/>
<feature type="transmembrane region" description="Helical" evidence="9">
    <location>
        <begin position="85"/>
        <end position="102"/>
    </location>
</feature>
<evidence type="ECO:0000256" key="1">
    <source>
        <dbReference type="ARBA" id="ARBA00000085"/>
    </source>
</evidence>
<dbReference type="PIRSF" id="PIRSF037434">
    <property type="entry name" value="STHK_ChrS"/>
    <property type="match status" value="1"/>
</dbReference>
<dbReference type="InterPro" id="IPR050482">
    <property type="entry name" value="Sensor_HK_TwoCompSys"/>
</dbReference>
<evidence type="ECO:0000256" key="8">
    <source>
        <dbReference type="ARBA" id="ARBA00023012"/>
    </source>
</evidence>
<dbReference type="Pfam" id="PF07730">
    <property type="entry name" value="HisKA_3"/>
    <property type="match status" value="1"/>
</dbReference>
<dbReference type="PANTHER" id="PTHR24421">
    <property type="entry name" value="NITRATE/NITRITE SENSOR PROTEIN NARX-RELATED"/>
    <property type="match status" value="1"/>
</dbReference>
<keyword evidence="7" id="KW-0067">ATP-binding</keyword>
<evidence type="ECO:0000256" key="5">
    <source>
        <dbReference type="ARBA" id="ARBA00022741"/>
    </source>
</evidence>
<protein>
    <recommendedName>
        <fullName evidence="2">histidine kinase</fullName>
        <ecNumber evidence="2">2.7.13.3</ecNumber>
    </recommendedName>
</protein>
<dbReference type="PROSITE" id="PS50109">
    <property type="entry name" value="HIS_KIN"/>
    <property type="match status" value="1"/>
</dbReference>
<feature type="transmembrane region" description="Helical" evidence="9">
    <location>
        <begin position="146"/>
        <end position="168"/>
    </location>
</feature>
<evidence type="ECO:0000259" key="10">
    <source>
        <dbReference type="PROSITE" id="PS50109"/>
    </source>
</evidence>
<dbReference type="InterPro" id="IPR017205">
    <property type="entry name" value="Sig_transdc_His_kinase_ChrS"/>
</dbReference>
<dbReference type="Gene3D" id="3.30.565.10">
    <property type="entry name" value="Histidine kinase-like ATPase, C-terminal domain"/>
    <property type="match status" value="1"/>
</dbReference>
<feature type="transmembrane region" description="Helical" evidence="9">
    <location>
        <begin position="27"/>
        <end position="44"/>
    </location>
</feature>
<keyword evidence="3" id="KW-0597">Phosphoprotein</keyword>
<dbReference type="Gene3D" id="1.20.5.1930">
    <property type="match status" value="1"/>
</dbReference>
<keyword evidence="6 11" id="KW-0418">Kinase</keyword>
<dbReference type="SUPFAM" id="SSF55874">
    <property type="entry name" value="ATPase domain of HSP90 chaperone/DNA topoisomerase II/histidine kinase"/>
    <property type="match status" value="1"/>
</dbReference>
<evidence type="ECO:0000256" key="9">
    <source>
        <dbReference type="SAM" id="Phobius"/>
    </source>
</evidence>
<proteinExistence type="predicted"/>
<comment type="catalytic activity">
    <reaction evidence="1">
        <text>ATP + protein L-histidine = ADP + protein N-phospho-L-histidine.</text>
        <dbReference type="EC" id="2.7.13.3"/>
    </reaction>
</comment>
<name>A0ABV3YFZ7_9ACTN</name>
<dbReference type="CDD" id="cd16917">
    <property type="entry name" value="HATPase_UhpB-NarQ-NarX-like"/>
    <property type="match status" value="1"/>
</dbReference>
<evidence type="ECO:0000313" key="12">
    <source>
        <dbReference type="Proteomes" id="UP001560293"/>
    </source>
</evidence>
<keyword evidence="8" id="KW-0902">Two-component regulatory system</keyword>
<dbReference type="EMBL" id="JBFTEZ010000002">
    <property type="protein sequence ID" value="MEX6463855.1"/>
    <property type="molecule type" value="Genomic_DNA"/>
</dbReference>
<evidence type="ECO:0000256" key="7">
    <source>
        <dbReference type="ARBA" id="ARBA00022840"/>
    </source>
</evidence>
<keyword evidence="5" id="KW-0547">Nucleotide-binding</keyword>
<evidence type="ECO:0000256" key="3">
    <source>
        <dbReference type="ARBA" id="ARBA00022553"/>
    </source>
</evidence>
<dbReference type="GO" id="GO:0016301">
    <property type="term" value="F:kinase activity"/>
    <property type="evidence" value="ECO:0007669"/>
    <property type="project" value="UniProtKB-KW"/>
</dbReference>
<dbReference type="InterPro" id="IPR005467">
    <property type="entry name" value="His_kinase_dom"/>
</dbReference>
<accession>A0ABV3YFZ7</accession>
<keyword evidence="9" id="KW-0812">Transmembrane</keyword>
<dbReference type="InterPro" id="IPR011712">
    <property type="entry name" value="Sig_transdc_His_kin_sub3_dim/P"/>
</dbReference>
<organism evidence="11 12">
    <name type="scientific">Dietzia cinnamea</name>
    <dbReference type="NCBI Taxonomy" id="321318"/>
    <lineage>
        <taxon>Bacteria</taxon>
        <taxon>Bacillati</taxon>
        <taxon>Actinomycetota</taxon>
        <taxon>Actinomycetes</taxon>
        <taxon>Mycobacteriales</taxon>
        <taxon>Dietziaceae</taxon>
        <taxon>Dietzia</taxon>
    </lineage>
</organism>
<feature type="domain" description="Histidine kinase" evidence="10">
    <location>
        <begin position="312"/>
        <end position="401"/>
    </location>
</feature>
<keyword evidence="9" id="KW-0472">Membrane</keyword>
<keyword evidence="12" id="KW-1185">Reference proteome</keyword>
<dbReference type="PANTHER" id="PTHR24421:SF10">
    <property type="entry name" value="NITRATE_NITRITE SENSOR PROTEIN NARQ"/>
    <property type="match status" value="1"/>
</dbReference>
<comment type="caution">
    <text evidence="11">The sequence shown here is derived from an EMBL/GenBank/DDBJ whole genome shotgun (WGS) entry which is preliminary data.</text>
</comment>
<reference evidence="12" key="1">
    <citation type="submission" date="2024-07" db="EMBL/GenBank/DDBJ databases">
        <title>Pseudomonas strain that inhibits Aeromonas fish pathogens.</title>
        <authorList>
            <person name="Wildschutte H."/>
        </authorList>
    </citation>
    <scope>NUCLEOTIDE SEQUENCE [LARGE SCALE GENOMIC DNA]</scope>
    <source>
        <strain evidence="12">n60</strain>
    </source>
</reference>
<dbReference type="RefSeq" id="WP_369141446.1">
    <property type="nucleotide sequence ID" value="NZ_JBFTEZ010000002.1"/>
</dbReference>
<evidence type="ECO:0000313" key="11">
    <source>
        <dbReference type="EMBL" id="MEX6463855.1"/>
    </source>
</evidence>